<dbReference type="EMBL" id="JAPDMQ010000070">
    <property type="protein sequence ID" value="KAK0536839.1"/>
    <property type="molecule type" value="Genomic_DNA"/>
</dbReference>
<evidence type="ECO:0000313" key="3">
    <source>
        <dbReference type="Proteomes" id="UP001176521"/>
    </source>
</evidence>
<keyword evidence="3" id="KW-1185">Reference proteome</keyword>
<feature type="transmembrane region" description="Helical" evidence="1">
    <location>
        <begin position="84"/>
        <end position="103"/>
    </location>
</feature>
<comment type="caution">
    <text evidence="2">The sequence shown here is derived from an EMBL/GenBank/DDBJ whole genome shotgun (WGS) entry which is preliminary data.</text>
</comment>
<gene>
    <name evidence="2" type="ORF">OC842_001852</name>
</gene>
<feature type="transmembrane region" description="Helical" evidence="1">
    <location>
        <begin position="168"/>
        <end position="190"/>
    </location>
</feature>
<sequence length="424" mass="44893">MVTAAGTAQLGLTLATSAAAAAGIAYAAHEHLRVSATLPALWQGCNWPTGHHSSSSGSGTNPYAIIDSSLCLALPLYRLTRTDLLSVGAFSLALSGLLPLFAFYSYTAISPNARASFLSTGLTLFAAASHFLGAGFLAAGPVVLLYALGTALFFAKRASLTPLPTRPLGAHLVNILLSVYLFAGLGIMFLNPQGAKWYNCFLALLLVPLALLNLPTIAAGQRTPQSEADVRKALSTFSAGELSAAFERTWASYRRIGLVSGILYWYGIGRITNALLFRRATSINDATFHSLLSFAGTSVALLALVAIDRLTARARASDITTQPLPNTPANTKTVLSQVTEQTPRAHPLTGKQPSKLDLECERAIARAPAGHPIVELGIKGTTIATLLGGPGLAAAFWWARGEEEAGWKARREWREIQALASKKQ</sequence>
<feature type="transmembrane region" description="Helical" evidence="1">
    <location>
        <begin position="196"/>
        <end position="214"/>
    </location>
</feature>
<proteinExistence type="predicted"/>
<accession>A0AAN6GJ59</accession>
<organism evidence="2 3">
    <name type="scientific">Tilletia horrida</name>
    <dbReference type="NCBI Taxonomy" id="155126"/>
    <lineage>
        <taxon>Eukaryota</taxon>
        <taxon>Fungi</taxon>
        <taxon>Dikarya</taxon>
        <taxon>Basidiomycota</taxon>
        <taxon>Ustilaginomycotina</taxon>
        <taxon>Exobasidiomycetes</taxon>
        <taxon>Tilletiales</taxon>
        <taxon>Tilletiaceae</taxon>
        <taxon>Tilletia</taxon>
    </lineage>
</organism>
<feature type="transmembrane region" description="Helical" evidence="1">
    <location>
        <begin position="138"/>
        <end position="156"/>
    </location>
</feature>
<protein>
    <submittedName>
        <fullName evidence="2">Uncharacterized protein</fullName>
    </submittedName>
</protein>
<feature type="transmembrane region" description="Helical" evidence="1">
    <location>
        <begin position="288"/>
        <end position="307"/>
    </location>
</feature>
<keyword evidence="1" id="KW-0812">Transmembrane</keyword>
<feature type="transmembrane region" description="Helical" evidence="1">
    <location>
        <begin position="256"/>
        <end position="276"/>
    </location>
</feature>
<keyword evidence="1" id="KW-0472">Membrane</keyword>
<evidence type="ECO:0000313" key="2">
    <source>
        <dbReference type="EMBL" id="KAK0536839.1"/>
    </source>
</evidence>
<name>A0AAN6GJ59_9BASI</name>
<evidence type="ECO:0000256" key="1">
    <source>
        <dbReference type="SAM" id="Phobius"/>
    </source>
</evidence>
<dbReference type="Proteomes" id="UP001176521">
    <property type="component" value="Unassembled WGS sequence"/>
</dbReference>
<keyword evidence="1" id="KW-1133">Transmembrane helix</keyword>
<reference evidence="2" key="1">
    <citation type="journal article" date="2023" name="PhytoFront">
        <title>Draft Genome Resources of Seven Strains of Tilletia horrida, Causal Agent of Kernel Smut of Rice.</title>
        <authorList>
            <person name="Khanal S."/>
            <person name="Antony Babu S."/>
            <person name="Zhou X.G."/>
        </authorList>
    </citation>
    <scope>NUCLEOTIDE SEQUENCE</scope>
    <source>
        <strain evidence="2">TX3</strain>
    </source>
</reference>
<dbReference type="AlphaFoldDB" id="A0AAN6GJ59"/>